<dbReference type="OrthoDB" id="2574642at2759"/>
<sequence>SLVGYLSVVSCIALHQPRSLYYGERFPLVVPLTASIISFLLTLQMISAAPSRSKALLASVCRRPIPRTAQSVRHYTNGQKQEEPVIPSINELLSKKSIKSAWAALSTTKKLLFGVVVIIGGAGEYALMKKYILEPAKERKRLRDQDSKVNAQLEFAGSENKNVIPESQ</sequence>
<reference evidence="2 3" key="1">
    <citation type="submission" date="2017-06" db="EMBL/GenBank/DDBJ databases">
        <title>Global population genomics of the pathogenic fungus Cryptococcus neoformans var. grubii.</title>
        <authorList>
            <person name="Cuomo C."/>
            <person name="Litvintseva A."/>
            <person name="Chen Y."/>
            <person name="Young S."/>
            <person name="Zeng Q."/>
            <person name="Chapman S."/>
            <person name="Gujja S."/>
            <person name="Saif S."/>
            <person name="Birren B."/>
        </authorList>
    </citation>
    <scope>NUCLEOTIDE SEQUENCE [LARGE SCALE GENOMIC DNA]</scope>
    <source>
        <strain evidence="2 3">Tu259-1</strain>
    </source>
</reference>
<protein>
    <submittedName>
        <fullName evidence="2">Uncharacterized protein</fullName>
    </submittedName>
</protein>
<keyword evidence="1" id="KW-0812">Transmembrane</keyword>
<evidence type="ECO:0000313" key="2">
    <source>
        <dbReference type="EMBL" id="OXG29873.1"/>
    </source>
</evidence>
<comment type="caution">
    <text evidence="2">The sequence shown here is derived from an EMBL/GenBank/DDBJ whole genome shotgun (WGS) entry which is preliminary data.</text>
</comment>
<proteinExistence type="predicted"/>
<organism evidence="2 3">
    <name type="scientific">Cryptococcus neoformans Tu259-1</name>
    <dbReference type="NCBI Taxonomy" id="1230072"/>
    <lineage>
        <taxon>Eukaryota</taxon>
        <taxon>Fungi</taxon>
        <taxon>Dikarya</taxon>
        <taxon>Basidiomycota</taxon>
        <taxon>Agaricomycotina</taxon>
        <taxon>Tremellomycetes</taxon>
        <taxon>Tremellales</taxon>
        <taxon>Cryptococcaceae</taxon>
        <taxon>Cryptococcus</taxon>
        <taxon>Cryptococcus neoformans species complex</taxon>
    </lineage>
</organism>
<dbReference type="AlphaFoldDB" id="A0A854QMH0"/>
<evidence type="ECO:0000256" key="1">
    <source>
        <dbReference type="SAM" id="Phobius"/>
    </source>
</evidence>
<feature type="transmembrane region" description="Helical" evidence="1">
    <location>
        <begin position="111"/>
        <end position="133"/>
    </location>
</feature>
<keyword evidence="1" id="KW-1133">Transmembrane helix</keyword>
<gene>
    <name evidence="2" type="ORF">C361_00307</name>
</gene>
<evidence type="ECO:0000313" key="3">
    <source>
        <dbReference type="Proteomes" id="UP000199727"/>
    </source>
</evidence>
<feature type="non-terminal residue" evidence="2">
    <location>
        <position position="168"/>
    </location>
</feature>
<accession>A0A854QMH0</accession>
<feature type="transmembrane region" description="Helical" evidence="1">
    <location>
        <begin position="26"/>
        <end position="46"/>
    </location>
</feature>
<name>A0A854QMH0_CRYNE</name>
<keyword evidence="1" id="KW-0472">Membrane</keyword>
<dbReference type="Proteomes" id="UP000199727">
    <property type="component" value="Unassembled WGS sequence"/>
</dbReference>
<dbReference type="EMBL" id="AMKT01000007">
    <property type="protein sequence ID" value="OXG29873.1"/>
    <property type="molecule type" value="Genomic_DNA"/>
</dbReference>